<evidence type="ECO:0000313" key="1">
    <source>
        <dbReference type="EMBL" id="MCU6793128.1"/>
    </source>
</evidence>
<name>A0ABT2UEQ0_9BACL</name>
<gene>
    <name evidence="1" type="ORF">OB236_13475</name>
</gene>
<dbReference type="EMBL" id="JAOQIO010000038">
    <property type="protein sequence ID" value="MCU6793128.1"/>
    <property type="molecule type" value="Genomic_DNA"/>
</dbReference>
<evidence type="ECO:0000313" key="2">
    <source>
        <dbReference type="Proteomes" id="UP001652445"/>
    </source>
</evidence>
<proteinExistence type="predicted"/>
<comment type="caution">
    <text evidence="1">The sequence shown here is derived from an EMBL/GenBank/DDBJ whole genome shotgun (WGS) entry which is preliminary data.</text>
</comment>
<dbReference type="Proteomes" id="UP001652445">
    <property type="component" value="Unassembled WGS sequence"/>
</dbReference>
<dbReference type="RefSeq" id="WP_262684437.1">
    <property type="nucleotide sequence ID" value="NZ_JAOQIO010000038.1"/>
</dbReference>
<sequence>MLINQISKLIKSANTIGRGKYRAVDPSNSDNNVQKFVRSLELSDEEILNTFQLTLNGKHLTDEQARHFIAIVRQEKGRYQAEQN</sequence>
<keyword evidence="2" id="KW-1185">Reference proteome</keyword>
<accession>A0ABT2UEQ0</accession>
<protein>
    <submittedName>
        <fullName evidence="1">Uncharacterized protein</fullName>
    </submittedName>
</protein>
<organism evidence="1 2">
    <name type="scientific">Paenibacillus baimaensis</name>
    <dbReference type="NCBI Taxonomy" id="2982185"/>
    <lineage>
        <taxon>Bacteria</taxon>
        <taxon>Bacillati</taxon>
        <taxon>Bacillota</taxon>
        <taxon>Bacilli</taxon>
        <taxon>Bacillales</taxon>
        <taxon>Paenibacillaceae</taxon>
        <taxon>Paenibacillus</taxon>
    </lineage>
</organism>
<reference evidence="1 2" key="1">
    <citation type="submission" date="2022-09" db="EMBL/GenBank/DDBJ databases">
        <authorList>
            <person name="Han X.L."/>
            <person name="Wang Q."/>
            <person name="Lu T."/>
        </authorList>
    </citation>
    <scope>NUCLEOTIDE SEQUENCE [LARGE SCALE GENOMIC DNA]</scope>
    <source>
        <strain evidence="1 2">WQ 127069</strain>
    </source>
</reference>